<feature type="compositionally biased region" description="Low complexity" evidence="1">
    <location>
        <begin position="106"/>
        <end position="122"/>
    </location>
</feature>
<comment type="caution">
    <text evidence="2">The sequence shown here is derived from an EMBL/GenBank/DDBJ whole genome shotgun (WGS) entry which is preliminary data.</text>
</comment>
<evidence type="ECO:0000256" key="1">
    <source>
        <dbReference type="SAM" id="MobiDB-lite"/>
    </source>
</evidence>
<dbReference type="Proteomes" id="UP001499851">
    <property type="component" value="Unassembled WGS sequence"/>
</dbReference>
<reference evidence="3" key="1">
    <citation type="journal article" date="2019" name="Int. J. Syst. Evol. Microbiol.">
        <title>The Global Catalogue of Microorganisms (GCM) 10K type strain sequencing project: providing services to taxonomists for standard genome sequencing and annotation.</title>
        <authorList>
            <consortium name="The Broad Institute Genomics Platform"/>
            <consortium name="The Broad Institute Genome Sequencing Center for Infectious Disease"/>
            <person name="Wu L."/>
            <person name="Ma J."/>
        </authorList>
    </citation>
    <scope>NUCLEOTIDE SEQUENCE [LARGE SCALE GENOMIC DNA]</scope>
    <source>
        <strain evidence="3">JCM 16001</strain>
    </source>
</reference>
<dbReference type="RefSeq" id="WP_344492244.1">
    <property type="nucleotide sequence ID" value="NZ_BAAAQF010000031.1"/>
</dbReference>
<evidence type="ECO:0000313" key="2">
    <source>
        <dbReference type="EMBL" id="GAA1694192.1"/>
    </source>
</evidence>
<organism evidence="2 3">
    <name type="scientific">Glycomyces endophyticus</name>
    <dbReference type="NCBI Taxonomy" id="480996"/>
    <lineage>
        <taxon>Bacteria</taxon>
        <taxon>Bacillati</taxon>
        <taxon>Actinomycetota</taxon>
        <taxon>Actinomycetes</taxon>
        <taxon>Glycomycetales</taxon>
        <taxon>Glycomycetaceae</taxon>
        <taxon>Glycomyces</taxon>
    </lineage>
</organism>
<accession>A0ABP4TYN5</accession>
<feature type="region of interest" description="Disordered" evidence="1">
    <location>
        <begin position="34"/>
        <end position="54"/>
    </location>
</feature>
<name>A0ABP4TYN5_9ACTN</name>
<proteinExistence type="predicted"/>
<gene>
    <name evidence="2" type="ORF">GCM10009830_47530</name>
</gene>
<dbReference type="EMBL" id="BAAAQF010000031">
    <property type="protein sequence ID" value="GAA1694192.1"/>
    <property type="molecule type" value="Genomic_DNA"/>
</dbReference>
<feature type="region of interest" description="Disordered" evidence="1">
    <location>
        <begin position="106"/>
        <end position="153"/>
    </location>
</feature>
<keyword evidence="3" id="KW-1185">Reference proteome</keyword>
<protein>
    <recommendedName>
        <fullName evidence="4">Polyhydroxyalkanoate synthesis regulator phasin</fullName>
    </recommendedName>
</protein>
<evidence type="ECO:0008006" key="4">
    <source>
        <dbReference type="Google" id="ProtNLM"/>
    </source>
</evidence>
<evidence type="ECO:0000313" key="3">
    <source>
        <dbReference type="Proteomes" id="UP001499851"/>
    </source>
</evidence>
<sequence>MADSARAYFDTVFGMAGEPARRARAFAGKVREDLRTGSDSARSGAQRLREHGGRTAHDIVRLVRAELDAGLTRMGVATQADLDDLNLRLEHSEEQIRELRVRLAEAEAAATATAKRAETPAQAEPPAPAEAPAPAATAPPAAPQDRSDDEGDA</sequence>